<dbReference type="Proteomes" id="UP000885362">
    <property type="component" value="Unassembled WGS sequence"/>
</dbReference>
<dbReference type="EMBL" id="RSHK01000042">
    <property type="protein sequence ID" value="MIE72713.1"/>
    <property type="molecule type" value="Genomic_DNA"/>
</dbReference>
<dbReference type="GO" id="GO:0016853">
    <property type="term" value="F:isomerase activity"/>
    <property type="evidence" value="ECO:0007669"/>
    <property type="project" value="UniProtKB-KW"/>
</dbReference>
<dbReference type="AlphaFoldDB" id="A0A6C8Y723"/>
<evidence type="ECO:0000313" key="1">
    <source>
        <dbReference type="EMBL" id="MIE72713.1"/>
    </source>
</evidence>
<proteinExistence type="predicted"/>
<protein>
    <submittedName>
        <fullName evidence="1">DNA topoisomerase III</fullName>
    </submittedName>
</protein>
<gene>
    <name evidence="1" type="ORF">EL06_25835</name>
</gene>
<comment type="caution">
    <text evidence="1">The sequence shown here is derived from an EMBL/GenBank/DDBJ whole genome shotgun (WGS) entry which is preliminary data.</text>
</comment>
<organism evidence="1">
    <name type="scientific">Salmonella diarizonae</name>
    <dbReference type="NCBI Taxonomy" id="59204"/>
    <lineage>
        <taxon>Bacteria</taxon>
        <taxon>Pseudomonadati</taxon>
        <taxon>Pseudomonadota</taxon>
        <taxon>Gammaproteobacteria</taxon>
        <taxon>Enterobacterales</taxon>
        <taxon>Enterobacteriaceae</taxon>
        <taxon>Salmonella</taxon>
    </lineage>
</organism>
<sequence length="198" mass="23292">MQYALFDVGERKILLDATEFYLLKDWQKNQVKELTDFSESEHSCYLCYGGYLLNPDISEKNIDTKLKSMESFWLTAIDEYARYFYQVALYSIHPFPLIIVGHQRIVPFAAMIKSDSQIISKIAAKSFSVTAFLRIAEWDIATNILNREGLFSFNGVEFRHKETLNEENWLSSIDKKRMFHCCRRIIRCNKFKKVADKK</sequence>
<name>A0A6C8Y723_SALDZ</name>
<reference evidence="1" key="1">
    <citation type="submission" date="2018-08" db="EMBL/GenBank/DDBJ databases">
        <authorList>
            <consortium name="GenomeTrakr network: Whole genome sequencing for foodborne pathogen traceback"/>
        </authorList>
    </citation>
    <scope>NUCLEOTIDE SEQUENCE [LARGE SCALE GENOMIC DNA]</scope>
    <source>
        <strain evidence="1">FMA0132</strain>
    </source>
</reference>
<keyword evidence="1" id="KW-0413">Isomerase</keyword>
<accession>A0A6C8Y723</accession>